<keyword evidence="7" id="KW-1185">Reference proteome</keyword>
<evidence type="ECO:0000256" key="3">
    <source>
        <dbReference type="ARBA" id="ARBA00023242"/>
    </source>
</evidence>
<dbReference type="GO" id="GO:0042274">
    <property type="term" value="P:ribosomal small subunit biogenesis"/>
    <property type="evidence" value="ECO:0007669"/>
    <property type="project" value="TreeGrafter"/>
</dbReference>
<dbReference type="GO" id="GO:0003677">
    <property type="term" value="F:DNA binding"/>
    <property type="evidence" value="ECO:0007669"/>
    <property type="project" value="TreeGrafter"/>
</dbReference>
<feature type="compositionally biased region" description="Basic residues" evidence="4">
    <location>
        <begin position="87"/>
        <end position="96"/>
    </location>
</feature>
<dbReference type="GO" id="GO:0005730">
    <property type="term" value="C:nucleolus"/>
    <property type="evidence" value="ECO:0007669"/>
    <property type="project" value="TreeGrafter"/>
</dbReference>
<sequence>MTEDVVCTSSSSTSMVDVRKSKKKRRHLNDMTISDVIIENSDTKVENGDDSTFMVKKKQKKRKHKSLEMDVEENEGVSEYLVPSEPHKKKKKKKDKKIVEEREKGNQPKLNGGSEDVAESIDSGCIADMTDWPQVKDALVEENRFLSNYIRLVPVRPVIAPEEEDQGDEKHQQEKNSSNVAPFRQSRKKGRDPVRKKKEAKLNKKIARLDKRVKKKTKPHPINQEHEIKTEKGIAQGGNRATPTIYNQKGELVFSKFDFSSSSTAAEVDSNLKPRDLKQVLSQALKEKEKVKRMEQKGYLGSAAEVLDQKAWSGALQKAEGIKIKNDVDLLKKSLHKKSARKKASQKSWEERKEAINRKILEKQNNRQKNVKSRKNAKLSKKMKKMKNKGHIVPGF</sequence>
<gene>
    <name evidence="6" type="primary">Surf6-L</name>
    <name evidence="6" type="ORF">Hamer_G015986</name>
</gene>
<evidence type="ECO:0000256" key="1">
    <source>
        <dbReference type="ARBA" id="ARBA00004123"/>
    </source>
</evidence>
<reference evidence="6" key="1">
    <citation type="journal article" date="2021" name="Sci. Adv.">
        <title>The American lobster genome reveals insights on longevity, neural, and immune adaptations.</title>
        <authorList>
            <person name="Polinski J.M."/>
            <person name="Zimin A.V."/>
            <person name="Clark K.F."/>
            <person name="Kohn A.B."/>
            <person name="Sadowski N."/>
            <person name="Timp W."/>
            <person name="Ptitsyn A."/>
            <person name="Khanna P."/>
            <person name="Romanova D.Y."/>
            <person name="Williams P."/>
            <person name="Greenwood S.J."/>
            <person name="Moroz L.L."/>
            <person name="Walt D.R."/>
            <person name="Bodnar A.G."/>
        </authorList>
    </citation>
    <scope>NUCLEOTIDE SEQUENCE</scope>
    <source>
        <strain evidence="6">GMGI-L3</strain>
    </source>
</reference>
<name>A0A8J5MLH1_HOMAM</name>
<evidence type="ECO:0000256" key="2">
    <source>
        <dbReference type="ARBA" id="ARBA00005904"/>
    </source>
</evidence>
<dbReference type="Pfam" id="PF04935">
    <property type="entry name" value="SURF6"/>
    <property type="match status" value="1"/>
</dbReference>
<dbReference type="PANTHER" id="PTHR14369:SF0">
    <property type="entry name" value="SURFEIT LOCUS PROTEIN 6"/>
    <property type="match status" value="1"/>
</dbReference>
<feature type="region of interest" description="Disordered" evidence="4">
    <location>
        <begin position="41"/>
        <end position="117"/>
    </location>
</feature>
<comment type="caution">
    <text evidence="6">The sequence shown here is derived from an EMBL/GenBank/DDBJ whole genome shotgun (WGS) entry which is preliminary data.</text>
</comment>
<feature type="region of interest" description="Disordered" evidence="4">
    <location>
        <begin position="161"/>
        <end position="242"/>
    </location>
</feature>
<evidence type="ECO:0000313" key="6">
    <source>
        <dbReference type="EMBL" id="KAG7155615.1"/>
    </source>
</evidence>
<dbReference type="Proteomes" id="UP000747542">
    <property type="component" value="Unassembled WGS sequence"/>
</dbReference>
<feature type="compositionally biased region" description="Basic residues" evidence="4">
    <location>
        <begin position="55"/>
        <end position="65"/>
    </location>
</feature>
<evidence type="ECO:0000256" key="4">
    <source>
        <dbReference type="SAM" id="MobiDB-lite"/>
    </source>
</evidence>
<feature type="region of interest" description="Disordered" evidence="4">
    <location>
        <begin position="359"/>
        <end position="396"/>
    </location>
</feature>
<dbReference type="PANTHER" id="PTHR14369">
    <property type="entry name" value="SURFEIT LOCUS PROTEIN 6"/>
    <property type="match status" value="1"/>
</dbReference>
<feature type="compositionally biased region" description="Basic and acidic residues" evidence="4">
    <location>
        <begin position="97"/>
        <end position="106"/>
    </location>
</feature>
<comment type="subcellular location">
    <subcellularLocation>
        <location evidence="1">Nucleus</location>
    </subcellularLocation>
</comment>
<accession>A0A8J5MLH1</accession>
<dbReference type="EMBL" id="JAHLQT010041065">
    <property type="protein sequence ID" value="KAG7155615.1"/>
    <property type="molecule type" value="Genomic_DNA"/>
</dbReference>
<proteinExistence type="inferred from homology"/>
<dbReference type="AlphaFoldDB" id="A0A8J5MLH1"/>
<dbReference type="GO" id="GO:0003723">
    <property type="term" value="F:RNA binding"/>
    <property type="evidence" value="ECO:0007669"/>
    <property type="project" value="TreeGrafter"/>
</dbReference>
<dbReference type="GO" id="GO:0042273">
    <property type="term" value="P:ribosomal large subunit biogenesis"/>
    <property type="evidence" value="ECO:0007669"/>
    <property type="project" value="TreeGrafter"/>
</dbReference>
<organism evidence="6 7">
    <name type="scientific">Homarus americanus</name>
    <name type="common">American lobster</name>
    <dbReference type="NCBI Taxonomy" id="6706"/>
    <lineage>
        <taxon>Eukaryota</taxon>
        <taxon>Metazoa</taxon>
        <taxon>Ecdysozoa</taxon>
        <taxon>Arthropoda</taxon>
        <taxon>Crustacea</taxon>
        <taxon>Multicrustacea</taxon>
        <taxon>Malacostraca</taxon>
        <taxon>Eumalacostraca</taxon>
        <taxon>Eucarida</taxon>
        <taxon>Decapoda</taxon>
        <taxon>Pleocyemata</taxon>
        <taxon>Astacidea</taxon>
        <taxon>Nephropoidea</taxon>
        <taxon>Nephropidae</taxon>
        <taxon>Homarus</taxon>
    </lineage>
</organism>
<dbReference type="InterPro" id="IPR029190">
    <property type="entry name" value="Rrp14/SURF6_C"/>
</dbReference>
<feature type="domain" description="Ribosomal RNA-processing protein 14/surfeit locus protein 6 C-terminal" evidence="5">
    <location>
        <begin position="185"/>
        <end position="384"/>
    </location>
</feature>
<dbReference type="InterPro" id="IPR007019">
    <property type="entry name" value="SURF6"/>
</dbReference>
<feature type="region of interest" description="Disordered" evidence="4">
    <location>
        <begin position="1"/>
        <end position="29"/>
    </location>
</feature>
<comment type="similarity">
    <text evidence="2">Belongs to the SURF6 family.</text>
</comment>
<evidence type="ECO:0000259" key="5">
    <source>
        <dbReference type="Pfam" id="PF04935"/>
    </source>
</evidence>
<protein>
    <submittedName>
        <fullName evidence="6">Surfeit locus protein 6-like</fullName>
    </submittedName>
</protein>
<feature type="compositionally biased region" description="Basic and acidic residues" evidence="4">
    <location>
        <begin position="223"/>
        <end position="232"/>
    </location>
</feature>
<evidence type="ECO:0000313" key="7">
    <source>
        <dbReference type="Proteomes" id="UP000747542"/>
    </source>
</evidence>
<feature type="compositionally biased region" description="Basic residues" evidence="4">
    <location>
        <begin position="369"/>
        <end position="390"/>
    </location>
</feature>
<feature type="compositionally biased region" description="Basic residues" evidence="4">
    <location>
        <begin position="185"/>
        <end position="219"/>
    </location>
</feature>
<keyword evidence="3" id="KW-0539">Nucleus</keyword>